<keyword evidence="4" id="KW-1185">Reference proteome</keyword>
<feature type="domain" description="Transposase IS66 zinc-finger binding" evidence="2">
    <location>
        <begin position="3"/>
        <end position="47"/>
    </location>
</feature>
<protein>
    <submittedName>
        <fullName evidence="3">Transposase-like protein</fullName>
    </submittedName>
</protein>
<dbReference type="PANTHER" id="PTHR33678">
    <property type="entry name" value="BLL1576 PROTEIN"/>
    <property type="match status" value="1"/>
</dbReference>
<proteinExistence type="predicted"/>
<reference evidence="3 4" key="1">
    <citation type="journal article" date="2013" name="Int. J. Med. Microbiol.">
        <title>Legionella oakridgensis ATCC 33761 genome sequence and phenotypic characterization reveals its replication capacity in amoebae.</title>
        <authorList>
            <person name="Brzuszkiewicz E."/>
            <person name="Schulz T."/>
            <person name="Rydzewski K."/>
            <person name="Daniel R."/>
            <person name="Gillmaier N."/>
            <person name="Dittmann C."/>
            <person name="Holland G."/>
            <person name="Schunder E."/>
            <person name="Lautner M."/>
            <person name="Eisenreich W."/>
            <person name="Luck C."/>
            <person name="Heuner K."/>
        </authorList>
    </citation>
    <scope>NUCLEOTIDE SEQUENCE [LARGE SCALE GENOMIC DNA]</scope>
    <source>
        <strain>OR-10</strain>
        <strain evidence="4">ATCC 33761</strain>
    </source>
</reference>
<sequence length="291" mass="33338">MLTCPDCYGSLVSTPVIGIVKRQVFDIPPPKIEVTEHQAEVKYCECCNKTITAAFPAGVLAPVQYGEVIRSWSVYYQYQHFIPEDRLQQLFYDLYGIQLATATRTGYNRIAFDTLASFEESVLSAVKTAAVKNLDETGFRVAGKTQWLHVASIKTATYYHISPKRKSLLDGLSGTVIHDHWKSYYNLGGVEHALCNQHHLRELKAITEHDKEPWAQAMTRLLRVALRCRHFNAHHAIPVARIKRLTNIYKKIIRDGLAYHETLPPLPCKGKQGRQPRRTGHNLLWRLFHYK</sequence>
<dbReference type="Pfam" id="PF13005">
    <property type="entry name" value="zf-IS66"/>
    <property type="match status" value="1"/>
</dbReference>
<dbReference type="InterPro" id="IPR052344">
    <property type="entry name" value="Transposase-related"/>
</dbReference>
<dbReference type="STRING" id="1268635.Loa_01337"/>
<dbReference type="eggNOG" id="COG4467">
    <property type="taxonomic scope" value="Bacteria"/>
</dbReference>
<evidence type="ECO:0000259" key="1">
    <source>
        <dbReference type="Pfam" id="PF03050"/>
    </source>
</evidence>
<dbReference type="EMBL" id="CP004006">
    <property type="protein sequence ID" value="AHE66890.1"/>
    <property type="molecule type" value="Genomic_DNA"/>
</dbReference>
<dbReference type="AlphaFoldDB" id="W0BAM5"/>
<evidence type="ECO:0000313" key="3">
    <source>
        <dbReference type="EMBL" id="AHE66890.1"/>
    </source>
</evidence>
<accession>W0BAM5</accession>
<dbReference type="InterPro" id="IPR024474">
    <property type="entry name" value="Znf_dom_IS66"/>
</dbReference>
<dbReference type="PATRIC" id="fig|1268635.3.peg.1347"/>
<dbReference type="InterPro" id="IPR004291">
    <property type="entry name" value="Transposase_IS66_central"/>
</dbReference>
<dbReference type="HOGENOM" id="CLU_039294_4_0_6"/>
<evidence type="ECO:0000259" key="2">
    <source>
        <dbReference type="Pfam" id="PF13005"/>
    </source>
</evidence>
<organism evidence="3 4">
    <name type="scientific">Legionella oakridgensis ATCC 33761 = DSM 21215</name>
    <dbReference type="NCBI Taxonomy" id="1268635"/>
    <lineage>
        <taxon>Bacteria</taxon>
        <taxon>Pseudomonadati</taxon>
        <taxon>Pseudomonadota</taxon>
        <taxon>Gammaproteobacteria</taxon>
        <taxon>Legionellales</taxon>
        <taxon>Legionellaceae</taxon>
        <taxon>Legionella</taxon>
    </lineage>
</organism>
<feature type="domain" description="Transposase IS66 central" evidence="1">
    <location>
        <begin position="64"/>
        <end position="225"/>
    </location>
</feature>
<dbReference type="PANTHER" id="PTHR33678:SF1">
    <property type="entry name" value="BLL1576 PROTEIN"/>
    <property type="match status" value="1"/>
</dbReference>
<name>W0BAM5_9GAMM</name>
<dbReference type="Proteomes" id="UP000018838">
    <property type="component" value="Chromosome"/>
</dbReference>
<evidence type="ECO:0000313" key="4">
    <source>
        <dbReference type="Proteomes" id="UP000018838"/>
    </source>
</evidence>
<dbReference type="Pfam" id="PF03050">
    <property type="entry name" value="DDE_Tnp_IS66"/>
    <property type="match status" value="1"/>
</dbReference>
<gene>
    <name evidence="3" type="ORF">Loa_01337</name>
</gene>
<dbReference type="KEGG" id="lok:Loa_01337"/>